<evidence type="ECO:0000256" key="6">
    <source>
        <dbReference type="ARBA" id="ARBA00023316"/>
    </source>
</evidence>
<dbReference type="InterPro" id="IPR038063">
    <property type="entry name" value="Transpep_catalytic_dom"/>
</dbReference>
<keyword evidence="6 7" id="KW-0961">Cell wall biogenesis/degradation</keyword>
<gene>
    <name evidence="9" type="ORF">SAMN06265374_1915</name>
</gene>
<feature type="domain" description="L,D-TPase catalytic" evidence="8">
    <location>
        <begin position="379"/>
        <end position="553"/>
    </location>
</feature>
<keyword evidence="10" id="KW-1185">Reference proteome</keyword>
<evidence type="ECO:0000256" key="1">
    <source>
        <dbReference type="ARBA" id="ARBA00004752"/>
    </source>
</evidence>
<dbReference type="Proteomes" id="UP001157914">
    <property type="component" value="Unassembled WGS sequence"/>
</dbReference>
<comment type="pathway">
    <text evidence="1 7">Cell wall biogenesis; peptidoglycan biosynthesis.</text>
</comment>
<dbReference type="Gene3D" id="1.10.101.10">
    <property type="entry name" value="PGBD-like superfamily/PGBD"/>
    <property type="match status" value="1"/>
</dbReference>
<feature type="active site" description="Nucleophile" evidence="7">
    <location>
        <position position="529"/>
    </location>
</feature>
<organism evidence="9 10">
    <name type="scientific">Roseibium denhamense</name>
    <dbReference type="NCBI Taxonomy" id="76305"/>
    <lineage>
        <taxon>Bacteria</taxon>
        <taxon>Pseudomonadati</taxon>
        <taxon>Pseudomonadota</taxon>
        <taxon>Alphaproteobacteria</taxon>
        <taxon>Hyphomicrobiales</taxon>
        <taxon>Stappiaceae</taxon>
        <taxon>Roseibium</taxon>
    </lineage>
</organism>
<evidence type="ECO:0000256" key="4">
    <source>
        <dbReference type="ARBA" id="ARBA00022960"/>
    </source>
</evidence>
<dbReference type="InterPro" id="IPR036366">
    <property type="entry name" value="PGBDSf"/>
</dbReference>
<evidence type="ECO:0000256" key="3">
    <source>
        <dbReference type="ARBA" id="ARBA00022679"/>
    </source>
</evidence>
<protein>
    <submittedName>
        <fullName evidence="9">Murein L,D-transpeptidase YcbB/YkuD</fullName>
    </submittedName>
</protein>
<keyword evidence="4 7" id="KW-0133">Cell shape</keyword>
<name>A0ABY1NW18_9HYPH</name>
<keyword evidence="5 7" id="KW-0573">Peptidoglycan synthesis</keyword>
<feature type="active site" description="Proton donor/acceptor" evidence="7">
    <location>
        <position position="510"/>
    </location>
</feature>
<sequence>MVEVMMFRMAVIMGSFMDRFSRAGQVRFSVWAVFSVREVIGDAAGFLYTLTTGESEGGFPMGLESIWAHRIVHKTVTAGAMVAFLMSASTVLAQSNTATAGDGAAPAVLEPASPIASSLQAALGPDVPDSLMQHYTARAFAPVWVADNSLTENAHLAIAAMAASNDHALNPANYRPLELAGQAERAQTPDDWARFDLDMSTEFVRYATHLSSGRVQPNEVNKALNVFPDRPEPAALLSAATGSDDFATFLAELPPQSDNYARLKRRLAQYRQKAATGGFTSVPDGEVLKPGMRDARVPFLRKRLMEEDIPGADGHSGQVYDGALIEAVKTFQEYHGLATDGVIGPNTFARLNISIEQKLIQMELNMERRRWMRDDLGDFYIFVNLADQNLKVVKNGKTIHTARVVVGKPFHATPVFSDTLEYVEVNPYWNVPYSIATREYLPDLQQNPSALSSKNIRVFQNGSEVAATQVGWNAYSRQNFPFRLRQDPGPSNALGRIKFMFPNEFNIYIHDTPSKSLFSQAERAFSHGCIRVSDPFALADVILADHNLPDGVWKRYLESGERDVFSKFSQPVEVHLTYLTAWMNKDGSTHFRHDIYDRDKVLLDALRTAMTDNL</sequence>
<proteinExistence type="inferred from homology"/>
<evidence type="ECO:0000256" key="2">
    <source>
        <dbReference type="ARBA" id="ARBA00005992"/>
    </source>
</evidence>
<evidence type="ECO:0000313" key="10">
    <source>
        <dbReference type="Proteomes" id="UP001157914"/>
    </source>
</evidence>
<dbReference type="InterPro" id="IPR052905">
    <property type="entry name" value="LD-transpeptidase_YkuD-like"/>
</dbReference>
<evidence type="ECO:0000256" key="7">
    <source>
        <dbReference type="PROSITE-ProRule" id="PRU01373"/>
    </source>
</evidence>
<dbReference type="InterPro" id="IPR002477">
    <property type="entry name" value="Peptidoglycan-bd-like"/>
</dbReference>
<comment type="similarity">
    <text evidence="2">Belongs to the YkuD family.</text>
</comment>
<dbReference type="PANTHER" id="PTHR41533:SF2">
    <property type="entry name" value="BLR7131 PROTEIN"/>
    <property type="match status" value="1"/>
</dbReference>
<dbReference type="PROSITE" id="PS52029">
    <property type="entry name" value="LD_TPASE"/>
    <property type="match status" value="1"/>
</dbReference>
<dbReference type="CDD" id="cd16913">
    <property type="entry name" value="YkuD_like"/>
    <property type="match status" value="1"/>
</dbReference>
<evidence type="ECO:0000259" key="8">
    <source>
        <dbReference type="PROSITE" id="PS52029"/>
    </source>
</evidence>
<dbReference type="Gene3D" id="2.40.440.10">
    <property type="entry name" value="L,D-transpeptidase catalytic domain-like"/>
    <property type="match status" value="1"/>
</dbReference>
<evidence type="ECO:0000256" key="5">
    <source>
        <dbReference type="ARBA" id="ARBA00022984"/>
    </source>
</evidence>
<keyword evidence="3" id="KW-0808">Transferase</keyword>
<accession>A0ABY1NW18</accession>
<dbReference type="SUPFAM" id="SSF141523">
    <property type="entry name" value="L,D-transpeptidase catalytic domain-like"/>
    <property type="match status" value="1"/>
</dbReference>
<evidence type="ECO:0000313" key="9">
    <source>
        <dbReference type="EMBL" id="SMP18530.1"/>
    </source>
</evidence>
<dbReference type="Pfam" id="PF01471">
    <property type="entry name" value="PG_binding_1"/>
    <property type="match status" value="1"/>
</dbReference>
<dbReference type="Pfam" id="PF20142">
    <property type="entry name" value="Scaffold"/>
    <property type="match status" value="1"/>
</dbReference>
<dbReference type="EMBL" id="FXTT01000002">
    <property type="protein sequence ID" value="SMP18530.1"/>
    <property type="molecule type" value="Genomic_DNA"/>
</dbReference>
<comment type="caution">
    <text evidence="9">The sequence shown here is derived from an EMBL/GenBank/DDBJ whole genome shotgun (WGS) entry which is preliminary data.</text>
</comment>
<dbReference type="SUPFAM" id="SSF47090">
    <property type="entry name" value="PGBD-like"/>
    <property type="match status" value="1"/>
</dbReference>
<dbReference type="InterPro" id="IPR036365">
    <property type="entry name" value="PGBD-like_sf"/>
</dbReference>
<dbReference type="PANTHER" id="PTHR41533">
    <property type="entry name" value="L,D-TRANSPEPTIDASE HI_1667-RELATED"/>
    <property type="match status" value="1"/>
</dbReference>
<dbReference type="Pfam" id="PF03734">
    <property type="entry name" value="YkuD"/>
    <property type="match status" value="1"/>
</dbReference>
<dbReference type="InterPro" id="IPR005490">
    <property type="entry name" value="LD_TPept_cat_dom"/>
</dbReference>
<dbReference type="InterPro" id="IPR045380">
    <property type="entry name" value="LD_TPept_scaffold_dom"/>
</dbReference>
<reference evidence="9 10" key="1">
    <citation type="submission" date="2017-05" db="EMBL/GenBank/DDBJ databases">
        <authorList>
            <person name="Varghese N."/>
            <person name="Submissions S."/>
        </authorList>
    </citation>
    <scope>NUCLEOTIDE SEQUENCE [LARGE SCALE GENOMIC DNA]</scope>
    <source>
        <strain evidence="9 10">DSM 15949</strain>
    </source>
</reference>